<evidence type="ECO:0000313" key="4">
    <source>
        <dbReference type="Proteomes" id="UP000244905"/>
    </source>
</evidence>
<proteinExistence type="predicted"/>
<dbReference type="RefSeq" id="WP_107032236.1">
    <property type="nucleotide sequence ID" value="NZ_CAOLYA010000050.1"/>
</dbReference>
<protein>
    <submittedName>
        <fullName evidence="3">Glucose-1-phosphate thymidylyltransferase</fullName>
    </submittedName>
</protein>
<comment type="caution">
    <text evidence="3">The sequence shown here is derived from an EMBL/GenBank/DDBJ whole genome shotgun (WGS) entry which is preliminary data.</text>
</comment>
<dbReference type="GeneID" id="82526094"/>
<dbReference type="EMBL" id="PUEC01000013">
    <property type="protein sequence ID" value="PWB02393.1"/>
    <property type="molecule type" value="Genomic_DNA"/>
</dbReference>
<dbReference type="GO" id="GO:0016779">
    <property type="term" value="F:nucleotidyltransferase activity"/>
    <property type="evidence" value="ECO:0007669"/>
    <property type="project" value="UniProtKB-ARBA"/>
</dbReference>
<dbReference type="GO" id="GO:0016746">
    <property type="term" value="F:acyltransferase activity"/>
    <property type="evidence" value="ECO:0007669"/>
    <property type="project" value="UniProtKB-KW"/>
</dbReference>
<dbReference type="AlphaFoldDB" id="A0A2V1IPS4"/>
<accession>A0A2V1IPS4</accession>
<dbReference type="PANTHER" id="PTHR43584:SF9">
    <property type="entry name" value="TRANSFERASE HEXAPEPTIDE REPEAT CONTAINING PROTEIN"/>
    <property type="match status" value="1"/>
</dbReference>
<dbReference type="SUPFAM" id="SSF51161">
    <property type="entry name" value="Trimeric LpxA-like enzymes"/>
    <property type="match status" value="1"/>
</dbReference>
<dbReference type="InterPro" id="IPR050065">
    <property type="entry name" value="GlmU-like"/>
</dbReference>
<dbReference type="Proteomes" id="UP000244905">
    <property type="component" value="Unassembled WGS sequence"/>
</dbReference>
<dbReference type="NCBIfam" id="TIGR03991">
    <property type="entry name" value="alt_bact_glmU"/>
    <property type="match status" value="1"/>
</dbReference>
<keyword evidence="4" id="KW-1185">Reference proteome</keyword>
<sequence length="384" mass="41676">MKNIILFDPVEARAGLLPLTLTRPVALLRHGITTLSEKWQKAIPGTYSYSTQDYLSIKYPMIEAADGDNLFIAGNLHPDRELVDAILSLEPGEALTQGAAIIARRGNGEPQKTKAYEGNPLALNHVWDIFMLNDEALRRDFASLTAGRESQPLSDTCRLIGDPSQLFIEEGATVEGAIINVTKGPVYVGRDAEIMEGACLRGPIALCEHAVVNMGGKIYGATTLGPYCKVGGELNNVVMTGYSNKAHDGFLGNAVIGEWCNLGAGCTASNLKNTYAPVRVWSMAESSFIKTDLQFCGLIMGDHSKAGINTMFNTATVVGVGVNFYGAGFPRTFIPSFTEGSTLGMKPVIMDRFFDTATRMMARRHKELTPVDKEIFITINENIL</sequence>
<gene>
    <name evidence="3" type="ORF">C5O23_07025</name>
</gene>
<evidence type="ECO:0000256" key="2">
    <source>
        <dbReference type="ARBA" id="ARBA00023315"/>
    </source>
</evidence>
<organism evidence="3 4">
    <name type="scientific">Duncaniella muris</name>
    <dbReference type="NCBI Taxonomy" id="2094150"/>
    <lineage>
        <taxon>Bacteria</taxon>
        <taxon>Pseudomonadati</taxon>
        <taxon>Bacteroidota</taxon>
        <taxon>Bacteroidia</taxon>
        <taxon>Bacteroidales</taxon>
        <taxon>Muribaculaceae</taxon>
        <taxon>Duncaniella</taxon>
    </lineage>
</organism>
<dbReference type="Pfam" id="PF13562">
    <property type="entry name" value="NTP_transf_4"/>
    <property type="match status" value="1"/>
</dbReference>
<reference evidence="4" key="1">
    <citation type="submission" date="2018-02" db="EMBL/GenBank/DDBJ databases">
        <authorList>
            <person name="Clavel T."/>
            <person name="Strowig T."/>
        </authorList>
    </citation>
    <scope>NUCLEOTIDE SEQUENCE [LARGE SCALE GENOMIC DNA]</scope>
    <source>
        <strain evidence="4">DSM 103720</strain>
    </source>
</reference>
<keyword evidence="1 3" id="KW-0808">Transferase</keyword>
<dbReference type="Gene3D" id="2.160.10.10">
    <property type="entry name" value="Hexapeptide repeat proteins"/>
    <property type="match status" value="1"/>
</dbReference>
<dbReference type="PANTHER" id="PTHR43584">
    <property type="entry name" value="NUCLEOTIDYL TRANSFERASE"/>
    <property type="match status" value="1"/>
</dbReference>
<evidence type="ECO:0000313" key="3">
    <source>
        <dbReference type="EMBL" id="PWB02393.1"/>
    </source>
</evidence>
<name>A0A2V1IPS4_9BACT</name>
<dbReference type="InterPro" id="IPR011004">
    <property type="entry name" value="Trimer_LpxA-like_sf"/>
</dbReference>
<evidence type="ECO:0000256" key="1">
    <source>
        <dbReference type="ARBA" id="ARBA00022679"/>
    </source>
</evidence>
<keyword evidence="2" id="KW-0012">Acyltransferase</keyword>
<dbReference type="InterPro" id="IPR023917">
    <property type="entry name" value="Bifunctiontional_GlmU_bac-type"/>
</dbReference>